<organism evidence="3 4">
    <name type="scientific">Amycolatopsis saalfeldensis</name>
    <dbReference type="NCBI Taxonomy" id="394193"/>
    <lineage>
        <taxon>Bacteria</taxon>
        <taxon>Bacillati</taxon>
        <taxon>Actinomycetota</taxon>
        <taxon>Actinomycetes</taxon>
        <taxon>Pseudonocardiales</taxon>
        <taxon>Pseudonocardiaceae</taxon>
        <taxon>Amycolatopsis</taxon>
    </lineage>
</organism>
<gene>
    <name evidence="3" type="ORF">SAMN04489732_11642</name>
</gene>
<evidence type="ECO:0000259" key="2">
    <source>
        <dbReference type="Pfam" id="PF20611"/>
    </source>
</evidence>
<dbReference type="OrthoDB" id="3623853at2"/>
<dbReference type="EMBL" id="FOEF01000016">
    <property type="protein sequence ID" value="SEP51448.1"/>
    <property type="molecule type" value="Genomic_DNA"/>
</dbReference>
<feature type="chain" id="PRO_5011772228" description="DUF6801 domain-containing protein" evidence="1">
    <location>
        <begin position="32"/>
        <end position="213"/>
    </location>
</feature>
<evidence type="ECO:0000313" key="4">
    <source>
        <dbReference type="Proteomes" id="UP000198582"/>
    </source>
</evidence>
<proteinExistence type="predicted"/>
<dbReference type="Proteomes" id="UP000198582">
    <property type="component" value="Unassembled WGS sequence"/>
</dbReference>
<evidence type="ECO:0000256" key="1">
    <source>
        <dbReference type="SAM" id="SignalP"/>
    </source>
</evidence>
<reference evidence="3 4" key="1">
    <citation type="submission" date="2016-10" db="EMBL/GenBank/DDBJ databases">
        <authorList>
            <person name="de Groot N.N."/>
        </authorList>
    </citation>
    <scope>NUCLEOTIDE SEQUENCE [LARGE SCALE GENOMIC DNA]</scope>
    <source>
        <strain evidence="3 4">DSM 44993</strain>
    </source>
</reference>
<feature type="domain" description="DUF6801" evidence="2">
    <location>
        <begin position="47"/>
        <end position="202"/>
    </location>
</feature>
<keyword evidence="1" id="KW-0732">Signal</keyword>
<dbReference type="RefSeq" id="WP_091623303.1">
    <property type="nucleotide sequence ID" value="NZ_FOEF01000016.1"/>
</dbReference>
<dbReference type="InterPro" id="IPR046542">
    <property type="entry name" value="DUF6801"/>
</dbReference>
<accession>A0A1H8YJ58</accession>
<keyword evidence="4" id="KW-1185">Reference proteome</keyword>
<dbReference type="Pfam" id="PF20611">
    <property type="entry name" value="DUF6801"/>
    <property type="match status" value="1"/>
</dbReference>
<sequence length="213" mass="21108">MSRLRKLSTSAAMTGIAVGAIAVLTAGTAAAATTVYSAGTDPNPAITYTCTFPGIPAQPVTVTAHLSAPDTVPSGTTITPTDVGGTATVSATVHALLTAVGLDGIRGSATVPVTATSGTLSQPAATGLDIPETIYPAGGPITVIISQVPTSSIPNYTAGPAGTATLKLGTPISAALQFHKASDGSWSNWTMNCTLKAQSPAQNTSFTPDLNIS</sequence>
<name>A0A1H8YJ58_9PSEU</name>
<dbReference type="AlphaFoldDB" id="A0A1H8YJ58"/>
<protein>
    <recommendedName>
        <fullName evidence="2">DUF6801 domain-containing protein</fullName>
    </recommendedName>
</protein>
<evidence type="ECO:0000313" key="3">
    <source>
        <dbReference type="EMBL" id="SEP51448.1"/>
    </source>
</evidence>
<feature type="signal peptide" evidence="1">
    <location>
        <begin position="1"/>
        <end position="31"/>
    </location>
</feature>